<evidence type="ECO:0000313" key="1">
    <source>
        <dbReference type="EMBL" id="GAJ06011.1"/>
    </source>
</evidence>
<name>X1V1I3_9ZZZZ</name>
<accession>X1V1I3</accession>
<dbReference type="PROSITE" id="PS51257">
    <property type="entry name" value="PROKAR_LIPOPROTEIN"/>
    <property type="match status" value="1"/>
</dbReference>
<dbReference type="EMBL" id="BARW01027806">
    <property type="protein sequence ID" value="GAJ06011.1"/>
    <property type="molecule type" value="Genomic_DNA"/>
</dbReference>
<proteinExistence type="predicted"/>
<protein>
    <submittedName>
        <fullName evidence="1">Uncharacterized protein</fullName>
    </submittedName>
</protein>
<feature type="non-terminal residue" evidence="1">
    <location>
        <position position="33"/>
    </location>
</feature>
<comment type="caution">
    <text evidence="1">The sequence shown here is derived from an EMBL/GenBank/DDBJ whole genome shotgun (WGS) entry which is preliminary data.</text>
</comment>
<reference evidence="1" key="1">
    <citation type="journal article" date="2014" name="Front. Microbiol.">
        <title>High frequency of phylogenetically diverse reductive dehalogenase-homologous genes in deep subseafloor sedimentary metagenomes.</title>
        <authorList>
            <person name="Kawai M."/>
            <person name="Futagami T."/>
            <person name="Toyoda A."/>
            <person name="Takaki Y."/>
            <person name="Nishi S."/>
            <person name="Hori S."/>
            <person name="Arai W."/>
            <person name="Tsubouchi T."/>
            <person name="Morono Y."/>
            <person name="Uchiyama I."/>
            <person name="Ito T."/>
            <person name="Fujiyama A."/>
            <person name="Inagaki F."/>
            <person name="Takami H."/>
        </authorList>
    </citation>
    <scope>NUCLEOTIDE SEQUENCE</scope>
    <source>
        <strain evidence="1">Expedition CK06-06</strain>
    </source>
</reference>
<gene>
    <name evidence="1" type="ORF">S12H4_45039</name>
</gene>
<organism evidence="1">
    <name type="scientific">marine sediment metagenome</name>
    <dbReference type="NCBI Taxonomy" id="412755"/>
    <lineage>
        <taxon>unclassified sequences</taxon>
        <taxon>metagenomes</taxon>
        <taxon>ecological metagenomes</taxon>
    </lineage>
</organism>
<dbReference type="AlphaFoldDB" id="X1V1I3"/>
<sequence length="33" mass="3405">MKKVFLCVLAVALLSGLVACAQPTVSGEVIKSE</sequence>